<reference evidence="1 2" key="1">
    <citation type="journal article" date="2016" name="Int. J. Syst. Evol. Microbiol.">
        <title>Paraphotobacterium marinum gen. nov., sp. nov., a member of the family Vibrionaceae, isolated from surface seawater.</title>
        <authorList>
            <person name="Huang Z."/>
            <person name="Dong C."/>
            <person name="Shao Z."/>
        </authorList>
    </citation>
    <scope>NUCLEOTIDE SEQUENCE [LARGE SCALE GENOMIC DNA]</scope>
    <source>
        <strain evidence="1 2">NSCS20N07D</strain>
    </source>
</reference>
<protein>
    <submittedName>
        <fullName evidence="1">Uncharacterized protein</fullName>
    </submittedName>
</protein>
<dbReference type="AlphaFoldDB" id="A0A220VFU4"/>
<accession>A0A220VFU4</accession>
<name>A0A220VFU4_9GAMM</name>
<keyword evidence="2" id="KW-1185">Reference proteome</keyword>
<dbReference type="EMBL" id="CP022356">
    <property type="protein sequence ID" value="ASK79288.1"/>
    <property type="molecule type" value="Genomic_DNA"/>
</dbReference>
<proteinExistence type="predicted"/>
<dbReference type="Proteomes" id="UP000242175">
    <property type="component" value="Chromosome small"/>
</dbReference>
<gene>
    <name evidence="1" type="ORF">CF386_09470</name>
</gene>
<sequence>MEVRNNCPDDLVEERTIILVVEGTGTGTITLQIDQDDTQKAAGKSYGSFMIPNTSITAHFDEDDRDGTQTIIEPQIRAGDPYEFIFTDLNPSNTNCDEQEMRVLTQEDVNAMDRLSDKDIGKVCLFDNDDRKSPNSNGKYKKKFCNALIYISDHTNDE</sequence>
<dbReference type="KEGG" id="pmai:CF386_09470"/>
<organism evidence="1 2">
    <name type="scientific">Paraphotobacterium marinum</name>
    <dbReference type="NCBI Taxonomy" id="1755811"/>
    <lineage>
        <taxon>Bacteria</taxon>
        <taxon>Pseudomonadati</taxon>
        <taxon>Pseudomonadota</taxon>
        <taxon>Gammaproteobacteria</taxon>
        <taxon>Vibrionales</taxon>
        <taxon>Vibrionaceae</taxon>
        <taxon>Paraphotobacterium</taxon>
    </lineage>
</organism>
<evidence type="ECO:0000313" key="1">
    <source>
        <dbReference type="EMBL" id="ASK79288.1"/>
    </source>
</evidence>
<evidence type="ECO:0000313" key="2">
    <source>
        <dbReference type="Proteomes" id="UP000242175"/>
    </source>
</evidence>